<sequence length="210" mass="24464">MENVFFLPFVGRDYLSGGIFGRRVMVLGESHYCGERCANCGVPGKAGDCAAFTSGVIERYLDPKAEREPWMNTYLKFERSLVGHETDQAERERIWRSLLFFNYLQVAMDETRKAGTHEQYQQAQKAFYETLDQYRPESVIVWGKRLWEYLPGDERWRAEEDLVVDGEHVATGSYALDNGQRARVTAVYHPSAGYSWDWWHKVITRFLNLK</sequence>
<evidence type="ECO:0000313" key="1">
    <source>
        <dbReference type="EMBL" id="HIZ70072.1"/>
    </source>
</evidence>
<accession>A0A9D2JXC4</accession>
<dbReference type="AlphaFoldDB" id="A0A9D2JXC4"/>
<proteinExistence type="predicted"/>
<comment type="caution">
    <text evidence="1">The sequence shown here is derived from an EMBL/GenBank/DDBJ whole genome shotgun (WGS) entry which is preliminary data.</text>
</comment>
<evidence type="ECO:0000313" key="2">
    <source>
        <dbReference type="Proteomes" id="UP000824055"/>
    </source>
</evidence>
<dbReference type="EMBL" id="DXBE01000069">
    <property type="protein sequence ID" value="HIZ70072.1"/>
    <property type="molecule type" value="Genomic_DNA"/>
</dbReference>
<reference evidence="1" key="1">
    <citation type="journal article" date="2021" name="PeerJ">
        <title>Extensive microbial diversity within the chicken gut microbiome revealed by metagenomics and culture.</title>
        <authorList>
            <person name="Gilroy R."/>
            <person name="Ravi A."/>
            <person name="Getino M."/>
            <person name="Pursley I."/>
            <person name="Horton D.L."/>
            <person name="Alikhan N.F."/>
            <person name="Baker D."/>
            <person name="Gharbi K."/>
            <person name="Hall N."/>
            <person name="Watson M."/>
            <person name="Adriaenssens E.M."/>
            <person name="Foster-Nyarko E."/>
            <person name="Jarju S."/>
            <person name="Secka A."/>
            <person name="Antonio M."/>
            <person name="Oren A."/>
            <person name="Chaudhuri R.R."/>
            <person name="La Ragione R."/>
            <person name="Hildebrand F."/>
            <person name="Pallen M.J."/>
        </authorList>
    </citation>
    <scope>NUCLEOTIDE SEQUENCE</scope>
    <source>
        <strain evidence="1">ChiHecec3B27-8219</strain>
    </source>
</reference>
<protein>
    <recommendedName>
        <fullName evidence="3">Uracil-DNA glycosylase-like domain-containing protein</fullName>
    </recommendedName>
</protein>
<organism evidence="1 2">
    <name type="scientific">Candidatus Prevotella avicola</name>
    <dbReference type="NCBI Taxonomy" id="2838738"/>
    <lineage>
        <taxon>Bacteria</taxon>
        <taxon>Pseudomonadati</taxon>
        <taxon>Bacteroidota</taxon>
        <taxon>Bacteroidia</taxon>
        <taxon>Bacteroidales</taxon>
        <taxon>Prevotellaceae</taxon>
        <taxon>Prevotella</taxon>
    </lineage>
</organism>
<gene>
    <name evidence="1" type="ORF">H9966_09430</name>
</gene>
<reference evidence="1" key="2">
    <citation type="submission" date="2021-04" db="EMBL/GenBank/DDBJ databases">
        <authorList>
            <person name="Gilroy R."/>
        </authorList>
    </citation>
    <scope>NUCLEOTIDE SEQUENCE</scope>
    <source>
        <strain evidence="1">ChiHecec3B27-8219</strain>
    </source>
</reference>
<dbReference type="Proteomes" id="UP000824055">
    <property type="component" value="Unassembled WGS sequence"/>
</dbReference>
<evidence type="ECO:0008006" key="3">
    <source>
        <dbReference type="Google" id="ProtNLM"/>
    </source>
</evidence>
<name>A0A9D2JXC4_9BACT</name>